<dbReference type="Pfam" id="PF11672">
    <property type="entry name" value="DUF3268"/>
    <property type="match status" value="1"/>
</dbReference>
<dbReference type="EMBL" id="JABERL010000005">
    <property type="protein sequence ID" value="NNH76443.1"/>
    <property type="molecule type" value="Genomic_DNA"/>
</dbReference>
<gene>
    <name evidence="1" type="ORF">HLH17_01825</name>
</gene>
<protein>
    <submittedName>
        <fullName evidence="1">Uncharacterized protein</fullName>
    </submittedName>
</protein>
<proteinExistence type="predicted"/>
<organism evidence="1 2">
    <name type="scientific">Acinetobacter terrae</name>
    <dbReference type="NCBI Taxonomy" id="2731247"/>
    <lineage>
        <taxon>Bacteria</taxon>
        <taxon>Pseudomonadati</taxon>
        <taxon>Pseudomonadota</taxon>
        <taxon>Gammaproteobacteria</taxon>
        <taxon>Moraxellales</taxon>
        <taxon>Moraxellaceae</taxon>
        <taxon>Acinetobacter</taxon>
        <taxon>Acinetobacter Taxon 24</taxon>
    </lineage>
</organism>
<sequence>MNAVFATEEEGLFKLNRLDEDDIKIALQALERLNQETVPVCPYCSNQSNYISSKSIYRCDPCDAQVGVHKDTTIPLGTMANKELRAMRKKAHSYLDPLWRYKAASQNIAKMKARKAAYEWLAKKMEIHVDDCHVGQFDTEQCQQVIQHCAPYINLAMSKMKKV</sequence>
<evidence type="ECO:0000313" key="2">
    <source>
        <dbReference type="Proteomes" id="UP000569202"/>
    </source>
</evidence>
<dbReference type="AlphaFoldDB" id="A0A7Y2WA96"/>
<dbReference type="InterPro" id="IPR021686">
    <property type="entry name" value="DUF3268"/>
</dbReference>
<dbReference type="Proteomes" id="UP000569202">
    <property type="component" value="Unassembled WGS sequence"/>
</dbReference>
<accession>A0A7Y2WA96</accession>
<reference evidence="1 2" key="1">
    <citation type="submission" date="2020-04" db="EMBL/GenBank/DDBJ databases">
        <title>Acinetobacter Taxon 24.</title>
        <authorList>
            <person name="Nemec A."/>
            <person name="Radolfova-Krizova L."/>
            <person name="Higgins P.G."/>
            <person name="Spanelova P."/>
        </authorList>
    </citation>
    <scope>NUCLEOTIDE SEQUENCE [LARGE SCALE GENOMIC DNA]</scope>
    <source>
        <strain evidence="1 2">ANC 5380</strain>
    </source>
</reference>
<comment type="caution">
    <text evidence="1">The sequence shown here is derived from an EMBL/GenBank/DDBJ whole genome shotgun (WGS) entry which is preliminary data.</text>
</comment>
<evidence type="ECO:0000313" key="1">
    <source>
        <dbReference type="EMBL" id="NNH76443.1"/>
    </source>
</evidence>
<name>A0A7Y2WA96_9GAMM</name>